<evidence type="ECO:0000256" key="10">
    <source>
        <dbReference type="ARBA" id="ARBA00022842"/>
    </source>
</evidence>
<dbReference type="Pfam" id="PF02779">
    <property type="entry name" value="Transket_pyr"/>
    <property type="match status" value="1"/>
</dbReference>
<feature type="binding site" evidence="15">
    <location>
        <position position="261"/>
    </location>
    <ligand>
        <name>substrate</name>
    </ligand>
</feature>
<comment type="function">
    <text evidence="19">Catalyzes the transfer of a two-carbon ketol group from a ketose donor to an aldose acceptor, via a covalent intermediate with the cofactor thiamine pyrophosphate.</text>
</comment>
<feature type="binding site" evidence="15">
    <location>
        <position position="516"/>
    </location>
    <ligand>
        <name>substrate</name>
    </ligand>
</feature>
<evidence type="ECO:0000256" key="17">
    <source>
        <dbReference type="PIRSR" id="PIRSR605478-4"/>
    </source>
</evidence>
<evidence type="ECO:0000256" key="9">
    <source>
        <dbReference type="ARBA" id="ARBA00022837"/>
    </source>
</evidence>
<comment type="cofactor">
    <cofactor evidence="17">
        <name>Mg(2+)</name>
        <dbReference type="ChEBI" id="CHEBI:18420"/>
    </cofactor>
    <text evidence="17">Binds 1 Mg(2+) ion per subunit. Can also utilize other divalent metal cations, such as Ca(2+), Mn(2+) and Co(2+).</text>
</comment>
<dbReference type="PANTHER" id="PTHR43522">
    <property type="entry name" value="TRANSKETOLASE"/>
    <property type="match status" value="1"/>
</dbReference>
<feature type="site" description="Important for catalytic activity" evidence="18">
    <location>
        <position position="28"/>
    </location>
</feature>
<evidence type="ECO:0000256" key="15">
    <source>
        <dbReference type="PIRSR" id="PIRSR605478-2"/>
    </source>
</evidence>
<dbReference type="OrthoDB" id="8732661at2"/>
<dbReference type="SUPFAM" id="SSF52922">
    <property type="entry name" value="TK C-terminal domain-like"/>
    <property type="match status" value="1"/>
</dbReference>
<evidence type="ECO:0000313" key="22">
    <source>
        <dbReference type="Proteomes" id="UP000006546"/>
    </source>
</evidence>
<feature type="binding site" evidence="16">
    <location>
        <position position="68"/>
    </location>
    <ligand>
        <name>thiamine diphosphate</name>
        <dbReference type="ChEBI" id="CHEBI:58937"/>
    </ligand>
</feature>
<keyword evidence="10 17" id="KW-0460">Magnesium</keyword>
<dbReference type="Gene3D" id="3.40.50.970">
    <property type="match status" value="2"/>
</dbReference>
<feature type="domain" description="Transketolase-like pyrimidine-binding" evidence="20">
    <location>
        <begin position="350"/>
        <end position="521"/>
    </location>
</feature>
<feature type="binding site" evidence="15">
    <location>
        <position position="469"/>
    </location>
    <ligand>
        <name>substrate</name>
    </ligand>
</feature>
<feature type="binding site" evidence="16">
    <location>
        <position position="261"/>
    </location>
    <ligand>
        <name>thiamine diphosphate</name>
        <dbReference type="ChEBI" id="CHEBI:58937"/>
    </ligand>
</feature>
<evidence type="ECO:0000256" key="2">
    <source>
        <dbReference type="ARBA" id="ARBA00001936"/>
    </source>
</evidence>
<dbReference type="RefSeq" id="WP_013759368.1">
    <property type="nucleotide sequence ID" value="NC_015500.1"/>
</dbReference>
<dbReference type="HOGENOM" id="CLU_009227_0_0_12"/>
<proteinExistence type="inferred from homology"/>
<evidence type="ECO:0000256" key="19">
    <source>
        <dbReference type="RuleBase" id="RU004996"/>
    </source>
</evidence>
<feature type="binding site" evidence="15">
    <location>
        <position position="457"/>
    </location>
    <ligand>
        <name>substrate</name>
    </ligand>
</feature>
<dbReference type="GO" id="GO:0046872">
    <property type="term" value="F:metal ion binding"/>
    <property type="evidence" value="ECO:0007669"/>
    <property type="project" value="UniProtKB-KW"/>
</dbReference>
<feature type="binding site" evidence="15">
    <location>
        <position position="353"/>
    </location>
    <ligand>
        <name>substrate</name>
    </ligand>
</feature>
<feature type="site" description="Important for catalytic activity" evidence="18">
    <location>
        <position position="261"/>
    </location>
</feature>
<feature type="binding site" evidence="17">
    <location>
        <position position="157"/>
    </location>
    <ligand>
        <name>Mg(2+)</name>
        <dbReference type="ChEBI" id="CHEBI:18420"/>
    </ligand>
</feature>
<reference evidence="22" key="1">
    <citation type="submission" date="2011-04" db="EMBL/GenBank/DDBJ databases">
        <title>The complete genome of Treponema brennaborense DSM 12168.</title>
        <authorList>
            <person name="Lucas S."/>
            <person name="Han J."/>
            <person name="Lapidus A."/>
            <person name="Bruce D."/>
            <person name="Goodwin L."/>
            <person name="Pitluck S."/>
            <person name="Peters L."/>
            <person name="Kyrpides N."/>
            <person name="Mavromatis K."/>
            <person name="Ivanova N."/>
            <person name="Mikhailova N."/>
            <person name="Pagani I."/>
            <person name="Teshima H."/>
            <person name="Detter J.C."/>
            <person name="Tapia R."/>
            <person name="Han C."/>
            <person name="Land M."/>
            <person name="Hauser L."/>
            <person name="Markowitz V."/>
            <person name="Cheng J.-F."/>
            <person name="Hugenholtz P."/>
            <person name="Woyke T."/>
            <person name="Wu D."/>
            <person name="Gronow S."/>
            <person name="Wellnitz S."/>
            <person name="Brambilla E."/>
            <person name="Klenk H.-P."/>
            <person name="Eisen J.A."/>
        </authorList>
    </citation>
    <scope>NUCLEOTIDE SEQUENCE [LARGE SCALE GENOMIC DNA]</scope>
    <source>
        <strain evidence="22">DSM 12168 / CIP 105900 / DD5/3</strain>
    </source>
</reference>
<evidence type="ECO:0000256" key="18">
    <source>
        <dbReference type="PIRSR" id="PIRSR605478-5"/>
    </source>
</evidence>
<dbReference type="InterPro" id="IPR029061">
    <property type="entry name" value="THDP-binding"/>
</dbReference>
<dbReference type="EC" id="2.2.1.1" evidence="6 13"/>
<sequence>MNLKGLEAVALSIRSLSMDAIQKAKSGHPGLPLGCAELAAVLYGEIMKHNPADSHWADRDRFLLSAGHGSMLLYSILHLSGYGVTTDDIRAFRQVGSKCPGHPEYGWTDGVENTSGPLGQGVALAVGEAIAETMLASRFNTAEHTIVDHYTYSLVGEGCLMEGVSSEASSLAGHLKLGKLIVFYDENKISIDGSTDEAFTEDVAMRYKAYGWQVLSGSMYDMEGIAALVAQAKADTERPSLIMLKSVIGKGSPVEGTAAAHGAPLGDENVAKAKKKLGLDPEKFFYVDSAAYEYFDRKKAAFTQAEADWNAVFAAWSAANPQLRAQWDAMRSRSVSGEGAVPRYAAGDSLATRKASGAMLASLAARCPALVGGSADLEGPNATALPGYGIYSAQNRGGRTIRFGIREFAMACVTSGITLHGGLRGFCATFAVFTDYMRPAMRLAALMKLPVLYVLTHDSIYVGEDGPTHQPIETISCVRAIPGMQVIRAGDAEETVEAWNMAMSVTDHPVCLFFTRQNITVYEKDDPDWRNTMRCGAYVVRRGADVPDVTVLATGSEVELALNAAKLVNGKTVRVVSVPDRELFASQPAALRKLITGAAPRVIVAEAGSKLGWEGFVSAEKDIFCLKDFGASGPAKKVAEHFGFTAEKLAELISQ</sequence>
<dbReference type="Gene3D" id="3.40.50.920">
    <property type="match status" value="1"/>
</dbReference>
<feature type="active site" description="Proton donor" evidence="14">
    <location>
        <position position="407"/>
    </location>
</feature>
<keyword evidence="22" id="KW-1185">Reference proteome</keyword>
<evidence type="ECO:0000256" key="4">
    <source>
        <dbReference type="ARBA" id="ARBA00007131"/>
    </source>
</evidence>
<evidence type="ECO:0000256" key="12">
    <source>
        <dbReference type="ARBA" id="ARBA00049473"/>
    </source>
</evidence>
<gene>
    <name evidence="21" type="ordered locus">Trebr_2258</name>
</gene>
<dbReference type="PROSITE" id="PS00801">
    <property type="entry name" value="TRANSKETOLASE_1"/>
    <property type="match status" value="1"/>
</dbReference>
<dbReference type="InterPro" id="IPR033247">
    <property type="entry name" value="Transketolase_fam"/>
</dbReference>
<feature type="binding site" evidence="17">
    <location>
        <position position="187"/>
    </location>
    <ligand>
        <name>Mg(2+)</name>
        <dbReference type="ChEBI" id="CHEBI:18420"/>
    </ligand>
</feature>
<dbReference type="EMBL" id="CP002696">
    <property type="protein sequence ID" value="AEE17667.1"/>
    <property type="molecule type" value="Genomic_DNA"/>
</dbReference>
<dbReference type="GO" id="GO:0005829">
    <property type="term" value="C:cytosol"/>
    <property type="evidence" value="ECO:0007669"/>
    <property type="project" value="TreeGrafter"/>
</dbReference>
<evidence type="ECO:0000259" key="20">
    <source>
        <dbReference type="SMART" id="SM00861"/>
    </source>
</evidence>
<name>F4LLM3_TREBD</name>
<accession>F4LLM3</accession>
<feature type="binding site" evidence="17">
    <location>
        <position position="189"/>
    </location>
    <ligand>
        <name>Mg(2+)</name>
        <dbReference type="ChEBI" id="CHEBI:18420"/>
    </ligand>
</feature>
<comment type="cofactor">
    <cofactor evidence="16">
        <name>thiamine diphosphate</name>
        <dbReference type="ChEBI" id="CHEBI:58937"/>
    </cofactor>
    <text evidence="16">Binds 1 thiamine pyrophosphate per subunit. During the reaction, the substrate forms a covalent intermediate with the cofactor.</text>
</comment>
<dbReference type="KEGG" id="tbe:Trebr_2258"/>
<feature type="binding site" evidence="16">
    <location>
        <position position="187"/>
    </location>
    <ligand>
        <name>thiamine diphosphate</name>
        <dbReference type="ChEBI" id="CHEBI:58937"/>
    </ligand>
</feature>
<comment type="catalytic activity">
    <reaction evidence="12 19">
        <text>D-sedoheptulose 7-phosphate + D-glyceraldehyde 3-phosphate = aldehydo-D-ribose 5-phosphate + D-xylulose 5-phosphate</text>
        <dbReference type="Rhea" id="RHEA:10508"/>
        <dbReference type="ChEBI" id="CHEBI:57483"/>
        <dbReference type="ChEBI" id="CHEBI:57737"/>
        <dbReference type="ChEBI" id="CHEBI:58273"/>
        <dbReference type="ChEBI" id="CHEBI:59776"/>
        <dbReference type="EC" id="2.2.1.1"/>
    </reaction>
</comment>
<comment type="cofactor">
    <cofactor evidence="3">
        <name>Co(2+)</name>
        <dbReference type="ChEBI" id="CHEBI:48828"/>
    </cofactor>
</comment>
<comment type="subunit">
    <text evidence="5 19">Homodimer.</text>
</comment>
<dbReference type="CDD" id="cd02012">
    <property type="entry name" value="TPP_TK"/>
    <property type="match status" value="1"/>
</dbReference>
<feature type="binding site" evidence="15">
    <location>
        <position position="28"/>
    </location>
    <ligand>
        <name>substrate</name>
    </ligand>
</feature>
<evidence type="ECO:0000256" key="5">
    <source>
        <dbReference type="ARBA" id="ARBA00011738"/>
    </source>
</evidence>
<comment type="cofactor">
    <cofactor evidence="19">
        <name>Mg(2+)</name>
        <dbReference type="ChEBI" id="CHEBI:18420"/>
    </cofactor>
    <cofactor evidence="19">
        <name>Ca(2+)</name>
        <dbReference type="ChEBI" id="CHEBI:29108"/>
    </cofactor>
    <cofactor evidence="19">
        <name>Mn(2+)</name>
        <dbReference type="ChEBI" id="CHEBI:29035"/>
    </cofactor>
    <cofactor evidence="19">
        <name>Co(2+)</name>
        <dbReference type="ChEBI" id="CHEBI:48828"/>
    </cofactor>
    <text evidence="19">Binds 1 Mg(2+) ion per subunit. Can also utilize other divalent metal cations, such as Ca(2+), Mn(2+) and Co(2+).</text>
</comment>
<evidence type="ECO:0000256" key="3">
    <source>
        <dbReference type="ARBA" id="ARBA00001941"/>
    </source>
</evidence>
<evidence type="ECO:0000256" key="16">
    <source>
        <dbReference type="PIRSR" id="PIRSR605478-3"/>
    </source>
</evidence>
<feature type="binding site" evidence="16">
    <location>
        <position position="158"/>
    </location>
    <ligand>
        <name>thiamine diphosphate</name>
        <dbReference type="ChEBI" id="CHEBI:58937"/>
    </ligand>
</feature>
<dbReference type="NCBIfam" id="TIGR00232">
    <property type="entry name" value="tktlase_bact"/>
    <property type="match status" value="1"/>
</dbReference>
<evidence type="ECO:0000256" key="8">
    <source>
        <dbReference type="ARBA" id="ARBA00022723"/>
    </source>
</evidence>
<dbReference type="GO" id="GO:0004802">
    <property type="term" value="F:transketolase activity"/>
    <property type="evidence" value="ECO:0007669"/>
    <property type="project" value="UniProtKB-UniRule"/>
</dbReference>
<keyword evidence="8 17" id="KW-0479">Metal-binding</keyword>
<dbReference type="CDD" id="cd07033">
    <property type="entry name" value="TPP_PYR_DXS_TK_like"/>
    <property type="match status" value="1"/>
</dbReference>
<organism evidence="21 22">
    <name type="scientific">Treponema brennaborense (strain DSM 12168 / CIP 105900 / DD5/3)</name>
    <dbReference type="NCBI Taxonomy" id="906968"/>
    <lineage>
        <taxon>Bacteria</taxon>
        <taxon>Pseudomonadati</taxon>
        <taxon>Spirochaetota</taxon>
        <taxon>Spirochaetia</taxon>
        <taxon>Spirochaetales</taxon>
        <taxon>Treponemataceae</taxon>
        <taxon>Treponema</taxon>
    </lineage>
</organism>
<keyword evidence="11 16" id="KW-0786">Thiamine pyrophosphate</keyword>
<evidence type="ECO:0000256" key="7">
    <source>
        <dbReference type="ARBA" id="ARBA00022679"/>
    </source>
</evidence>
<dbReference type="STRING" id="906968.Trebr_2258"/>
<evidence type="ECO:0000313" key="21">
    <source>
        <dbReference type="EMBL" id="AEE17667.1"/>
    </source>
</evidence>
<dbReference type="Proteomes" id="UP000006546">
    <property type="component" value="Chromosome"/>
</dbReference>
<dbReference type="Pfam" id="PF00456">
    <property type="entry name" value="Transketolase_N"/>
    <property type="match status" value="1"/>
</dbReference>
<feature type="binding site" evidence="15">
    <location>
        <position position="465"/>
    </location>
    <ligand>
        <name>substrate</name>
    </ligand>
</feature>
<dbReference type="InterPro" id="IPR049557">
    <property type="entry name" value="Transketolase_CS"/>
</dbReference>
<comment type="cofactor">
    <cofactor evidence="1">
        <name>Ca(2+)</name>
        <dbReference type="ChEBI" id="CHEBI:29108"/>
    </cofactor>
</comment>
<keyword evidence="7 19" id="KW-0808">Transferase</keyword>
<feature type="binding site" evidence="16">
    <location>
        <begin position="116"/>
        <end position="118"/>
    </location>
    <ligand>
        <name>thiamine diphosphate</name>
        <dbReference type="ChEBI" id="CHEBI:58937"/>
    </ligand>
</feature>
<dbReference type="Pfam" id="PF22613">
    <property type="entry name" value="Transketolase_C_1"/>
    <property type="match status" value="1"/>
</dbReference>
<dbReference type="FunFam" id="3.40.50.970:FF:000045">
    <property type="entry name" value="Transketolase"/>
    <property type="match status" value="1"/>
</dbReference>
<comment type="similarity">
    <text evidence="4 19">Belongs to the transketolase family.</text>
</comment>
<dbReference type="InterPro" id="IPR005478">
    <property type="entry name" value="Transketolase_bac-like"/>
</dbReference>
<evidence type="ECO:0000256" key="6">
    <source>
        <dbReference type="ARBA" id="ARBA00013152"/>
    </source>
</evidence>
<dbReference type="InterPro" id="IPR020826">
    <property type="entry name" value="Transketolase_BS"/>
</dbReference>
<feature type="binding site" evidence="16">
    <location>
        <position position="433"/>
    </location>
    <ligand>
        <name>thiamine diphosphate</name>
        <dbReference type="ChEBI" id="CHEBI:58937"/>
    </ligand>
</feature>
<dbReference type="InterPro" id="IPR005474">
    <property type="entry name" value="Transketolase_N"/>
</dbReference>
<dbReference type="InterPro" id="IPR055152">
    <property type="entry name" value="Transketolase-like_C_2"/>
</dbReference>
<dbReference type="AlphaFoldDB" id="F4LLM3"/>
<dbReference type="GO" id="GO:0006098">
    <property type="term" value="P:pentose-phosphate shunt"/>
    <property type="evidence" value="ECO:0007669"/>
    <property type="project" value="TreeGrafter"/>
</dbReference>
<protein>
    <recommendedName>
        <fullName evidence="6 13">Transketolase</fullName>
        <ecNumber evidence="6 13">2.2.1.1</ecNumber>
    </recommendedName>
</protein>
<evidence type="ECO:0000256" key="14">
    <source>
        <dbReference type="PIRSR" id="PIRSR605478-1"/>
    </source>
</evidence>
<dbReference type="InterPro" id="IPR005475">
    <property type="entry name" value="Transketolase-like_Pyr-bd"/>
</dbReference>
<dbReference type="PROSITE" id="PS00802">
    <property type="entry name" value="TRANSKETOLASE_2"/>
    <property type="match status" value="1"/>
</dbReference>
<evidence type="ECO:0000256" key="1">
    <source>
        <dbReference type="ARBA" id="ARBA00001913"/>
    </source>
</evidence>
<dbReference type="SUPFAM" id="SSF52518">
    <property type="entry name" value="Thiamin diphosphate-binding fold (THDP-binding)"/>
    <property type="match status" value="2"/>
</dbReference>
<dbReference type="FunFam" id="3.40.50.970:FF:000004">
    <property type="entry name" value="Transketolase"/>
    <property type="match status" value="1"/>
</dbReference>
<evidence type="ECO:0000256" key="11">
    <source>
        <dbReference type="ARBA" id="ARBA00023052"/>
    </source>
</evidence>
<dbReference type="SMART" id="SM00861">
    <property type="entry name" value="Transket_pyr"/>
    <property type="match status" value="1"/>
</dbReference>
<dbReference type="eggNOG" id="COG0021">
    <property type="taxonomic scope" value="Bacteria"/>
</dbReference>
<evidence type="ECO:0000256" key="13">
    <source>
        <dbReference type="NCBIfam" id="TIGR00232"/>
    </source>
</evidence>
<dbReference type="PANTHER" id="PTHR43522:SF2">
    <property type="entry name" value="TRANSKETOLASE 1-RELATED"/>
    <property type="match status" value="1"/>
</dbReference>
<keyword evidence="9 19" id="KW-0106">Calcium</keyword>
<dbReference type="InterPro" id="IPR009014">
    <property type="entry name" value="Transketo_C/PFOR_II"/>
</dbReference>
<comment type="cofactor">
    <cofactor evidence="2">
        <name>Mn(2+)</name>
        <dbReference type="ChEBI" id="CHEBI:29035"/>
    </cofactor>
</comment>